<evidence type="ECO:0000313" key="15">
    <source>
        <dbReference type="Proteomes" id="UP000008820"/>
    </source>
</evidence>
<dbReference type="PIRSF" id="PIRSF015588">
    <property type="entry name" value="AP_complex_sigma"/>
    <property type="match status" value="1"/>
</dbReference>
<dbReference type="InterPro" id="IPR016635">
    <property type="entry name" value="AP_complex_ssu"/>
</dbReference>
<keyword evidence="15" id="KW-1185">Reference proteome</keyword>
<dbReference type="InterPro" id="IPR022775">
    <property type="entry name" value="AP_mu_sigma_su"/>
</dbReference>
<reference evidence="14 15" key="1">
    <citation type="submission" date="2017-06" db="EMBL/GenBank/DDBJ databases">
        <title>Aedes aegypti genome working group (AGWG) sequencing and assembly.</title>
        <authorList>
            <consortium name="Aedes aegypti Genome Working Group (AGWG)"/>
            <person name="Matthews B.J."/>
        </authorList>
    </citation>
    <scope>NUCLEOTIDE SEQUENCE [LARGE SCALE GENOMIC DNA]</scope>
    <source>
        <strain evidence="14 15">LVP_AGWG</strain>
    </source>
</reference>
<keyword evidence="10" id="KW-0968">Cytoplasmic vesicle</keyword>
<evidence type="ECO:0000256" key="9">
    <source>
        <dbReference type="ARBA" id="ARBA00023176"/>
    </source>
</evidence>
<dbReference type="SUPFAM" id="SSF64356">
    <property type="entry name" value="SNARE-like"/>
    <property type="match status" value="1"/>
</dbReference>
<evidence type="ECO:0000256" key="10">
    <source>
        <dbReference type="ARBA" id="ARBA00023329"/>
    </source>
</evidence>
<reference evidence="14" key="2">
    <citation type="submission" date="2022-10" db="UniProtKB">
        <authorList>
            <consortium name="EnsemblMetazoa"/>
        </authorList>
    </citation>
    <scope>IDENTIFICATION</scope>
    <source>
        <strain evidence="14">LVP_AGWG</strain>
    </source>
</reference>
<comment type="similarity">
    <text evidence="4 12">Belongs to the adaptor complexes small subunit family.</text>
</comment>
<organism evidence="14 15">
    <name type="scientific">Aedes aegypti</name>
    <name type="common">Yellowfever mosquito</name>
    <name type="synonym">Culex aegypti</name>
    <dbReference type="NCBI Taxonomy" id="7159"/>
    <lineage>
        <taxon>Eukaryota</taxon>
        <taxon>Metazoa</taxon>
        <taxon>Ecdysozoa</taxon>
        <taxon>Arthropoda</taxon>
        <taxon>Hexapoda</taxon>
        <taxon>Insecta</taxon>
        <taxon>Pterygota</taxon>
        <taxon>Neoptera</taxon>
        <taxon>Endopterygota</taxon>
        <taxon>Diptera</taxon>
        <taxon>Nematocera</taxon>
        <taxon>Culicoidea</taxon>
        <taxon>Culicidae</taxon>
        <taxon>Culicinae</taxon>
        <taxon>Aedini</taxon>
        <taxon>Aedes</taxon>
        <taxon>Stegomyia</taxon>
    </lineage>
</organism>
<comment type="subcellular location">
    <subcellularLocation>
        <location evidence="1">Cytoplasmic vesicle membrane</location>
        <topology evidence="1">Peripheral membrane protein</topology>
        <orientation evidence="1">Cytoplasmic side</orientation>
    </subcellularLocation>
    <subcellularLocation>
        <location evidence="2">Golgi apparatus</location>
    </subcellularLocation>
    <subcellularLocation>
        <location evidence="3">Membrane</location>
        <location evidence="3">Clathrin-coated pit</location>
    </subcellularLocation>
</comment>
<evidence type="ECO:0000256" key="2">
    <source>
        <dbReference type="ARBA" id="ARBA00004555"/>
    </source>
</evidence>
<dbReference type="Pfam" id="PF01217">
    <property type="entry name" value="Clat_adaptor_s"/>
    <property type="match status" value="1"/>
</dbReference>
<keyword evidence="7" id="KW-0333">Golgi apparatus</keyword>
<dbReference type="OrthoDB" id="371463at2759"/>
<gene>
    <name evidence="14" type="primary">5567835</name>
</gene>
<dbReference type="GO" id="GO:0035615">
    <property type="term" value="F:clathrin adaptor activity"/>
    <property type="evidence" value="ECO:0007669"/>
    <property type="project" value="InterPro"/>
</dbReference>
<dbReference type="PANTHER" id="PTHR11753">
    <property type="entry name" value="ADAPTOR COMPLEXES SMALL SUBUNIT FAMILY"/>
    <property type="match status" value="1"/>
</dbReference>
<dbReference type="CDD" id="cd14831">
    <property type="entry name" value="AP1_sigma"/>
    <property type="match status" value="1"/>
</dbReference>
<dbReference type="FunFam" id="3.30.450.60:FF:000005">
    <property type="entry name" value="AP complex subunit sigma"/>
    <property type="match status" value="1"/>
</dbReference>
<keyword evidence="6 12" id="KW-0653">Protein transport</keyword>
<name>A0A903TN73_AEDAE</name>
<dbReference type="InterPro" id="IPR011012">
    <property type="entry name" value="Longin-like_dom_sf"/>
</dbReference>
<protein>
    <recommendedName>
        <fullName evidence="12">AP complex subunit sigma</fullName>
    </recommendedName>
</protein>
<dbReference type="Gene3D" id="3.30.450.60">
    <property type="match status" value="1"/>
</dbReference>
<comment type="subunit">
    <text evidence="11">Adaptor protein complex 1 (AP-1) is a heterotetramer composed of two large adaptins (gamma-type subunit AP1G1 and beta-type subunit AP1B1), a medium adaptin (mu-type subunit AP1M1 or AP1M2) and a small adaptin (sigma-type subunit AP1S1 or AP1S2 or AP1S3).</text>
</comment>
<dbReference type="EnsemblMetazoa" id="AAEL000983-RF">
    <property type="protein sequence ID" value="AAEL000983-PF"/>
    <property type="gene ID" value="AAEL000983"/>
</dbReference>
<evidence type="ECO:0000313" key="14">
    <source>
        <dbReference type="EnsemblMetazoa" id="AAEL000983-PF"/>
    </source>
</evidence>
<evidence type="ECO:0000256" key="8">
    <source>
        <dbReference type="ARBA" id="ARBA00023136"/>
    </source>
</evidence>
<dbReference type="GO" id="GO:0030121">
    <property type="term" value="C:AP-1 adaptor complex"/>
    <property type="evidence" value="ECO:0007669"/>
    <property type="project" value="InterPro"/>
</dbReference>
<feature type="domain" description="AP complex mu/sigma subunit" evidence="13">
    <location>
        <begin position="1"/>
        <end position="140"/>
    </location>
</feature>
<dbReference type="GO" id="GO:0005905">
    <property type="term" value="C:clathrin-coated pit"/>
    <property type="evidence" value="ECO:0007669"/>
    <property type="project" value="UniProtKB-SubCell"/>
</dbReference>
<sequence length="157" mass="18439">MMQFMLLFSRQGKLRLQKWYVAHPDKVKKKITRELITTILSRKPKMCSFLEWKDCKIVYKRYASLYFCCAIEQNDNELLTLEIIHRYVELLDKYFGSVCELDIIFNFEKAYFILDELLVGGEIQETSKKNVLKAIAAQDVLQEDETVDGALRDIGLI</sequence>
<evidence type="ECO:0000256" key="7">
    <source>
        <dbReference type="ARBA" id="ARBA00023034"/>
    </source>
</evidence>
<accession>A0A903TN73</accession>
<dbReference type="InterPro" id="IPR044733">
    <property type="entry name" value="AP1_sigma"/>
</dbReference>
<evidence type="ECO:0000259" key="13">
    <source>
        <dbReference type="Pfam" id="PF01217"/>
    </source>
</evidence>
<proteinExistence type="inferred from homology"/>
<keyword evidence="9" id="KW-0168">Coated pit</keyword>
<evidence type="ECO:0000256" key="4">
    <source>
        <dbReference type="ARBA" id="ARBA00006972"/>
    </source>
</evidence>
<keyword evidence="5 12" id="KW-0813">Transport</keyword>
<dbReference type="Proteomes" id="UP000008820">
    <property type="component" value="Chromosome 1"/>
</dbReference>
<evidence type="ECO:0000256" key="1">
    <source>
        <dbReference type="ARBA" id="ARBA00004180"/>
    </source>
</evidence>
<evidence type="ECO:0000256" key="12">
    <source>
        <dbReference type="PIRNR" id="PIRNR015588"/>
    </source>
</evidence>
<dbReference type="InterPro" id="IPR000804">
    <property type="entry name" value="Clathrin_sm-chain_CS"/>
</dbReference>
<keyword evidence="8 12" id="KW-0472">Membrane</keyword>
<dbReference type="PROSITE" id="PS00989">
    <property type="entry name" value="CLAT_ADAPTOR_S"/>
    <property type="match status" value="1"/>
</dbReference>
<evidence type="ECO:0000256" key="3">
    <source>
        <dbReference type="ARBA" id="ARBA00004600"/>
    </source>
</evidence>
<dbReference type="GO" id="GO:0006886">
    <property type="term" value="P:intracellular protein transport"/>
    <property type="evidence" value="ECO:0007669"/>
    <property type="project" value="UniProtKB-UniRule"/>
</dbReference>
<evidence type="ECO:0000256" key="5">
    <source>
        <dbReference type="ARBA" id="ARBA00022448"/>
    </source>
</evidence>
<evidence type="ECO:0000256" key="11">
    <source>
        <dbReference type="ARBA" id="ARBA00065677"/>
    </source>
</evidence>
<dbReference type="AlphaFoldDB" id="A0A903TN73"/>
<evidence type="ECO:0000256" key="6">
    <source>
        <dbReference type="ARBA" id="ARBA00022927"/>
    </source>
</evidence>